<evidence type="ECO:0000313" key="1">
    <source>
        <dbReference type="EMBL" id="KAK1141805.1"/>
    </source>
</evidence>
<dbReference type="EMBL" id="JAOPJF010000059">
    <property type="protein sequence ID" value="KAK1141805.1"/>
    <property type="molecule type" value="Genomic_DNA"/>
</dbReference>
<gene>
    <name evidence="1" type="ORF">N8T08_008470</name>
</gene>
<keyword evidence="2" id="KW-1185">Reference proteome</keyword>
<evidence type="ECO:0000313" key="2">
    <source>
        <dbReference type="Proteomes" id="UP001177260"/>
    </source>
</evidence>
<comment type="caution">
    <text evidence="1">The sequence shown here is derived from an EMBL/GenBank/DDBJ whole genome shotgun (WGS) entry which is preliminary data.</text>
</comment>
<protein>
    <submittedName>
        <fullName evidence="1">Uncharacterized protein</fullName>
    </submittedName>
</protein>
<sequence length="942" mass="102444">MAYPQRPAQRPPPGRNYGGGGPPPRGGGFQGPPQDGYFDQEAYDFGYDNPKQRYNNGGYDDAGYGYPGDQAAVPRSYGPPRGAPRPPRGGYGPPMQPPPDRSYAYGGRSAPNGYDDRRGYGDRGPPRSDRMRPPPRQVPQSPDKMGYDNPFPMFSPKEPARGRADSQGRIERGMAGMDLNGMPPVKPPVRPHTSNGRRPDVSARPPMPMPPPTGRGRGNAPGPPMRSASAGRHVAAPLDRSYTDASEPPPPIPQINRSATMPVTSAPTPPPVSKPLYPGQTTYQEPSYAAFRYTREYSTEELLDVYYNSAHAAEPDMPNFDAIPENGNGGLIDESLPGLEQPKPKKAPIESPPPSRGQYTAFNPQAAQLHHAKSQPDMRSGNAPNQFENAGFHFDLPGEPPSSPGYSPAYSPGYRHDSMGFGIGDNPYNDPTPAPYRVSQDSRTQSITSYSERRPSFAAREGSIRSNGPPKPYRANQPGYVNNPPPPVNEIEPAMDPEQNPDALPHHPAPFRPGLNDSGSKPAPVRQYNPSVPVSGPVPTPPPAPASAPPALQGPPTEMTVPQPVTPQEIQRLQQIVKSRPSDQSTQLLLAKKLVEASTVLVEASRMDPKTKAKSREKYLNDAYKIIKKLVAAGNGEAQFFLADAYGQGLMGLQVDNKEAFNLYHSAAKQGHGQSAYRVAVCCEIGAEEGGGTKRDPFKAVQWYKRAASLGDPPAMYKMGMILLKGLLGQAKNPREGISWLKRAAERADVENPHALHELALLYVNAGTNDVVIRDESYACQLFHQAAELGYKFSQNRLGTAYEYGLMGCPVDPRQSIIWYTSAAAQGEHQSELALSGWYLTGSEGILQQSDTEAFLWARKAASAGLAKAEYAMGYFTEVGIGTTSNLDDAKRWYWRAAAQGFPKARERLEELKKGGARMQKTRLSRSAVNQQKQNDGDCVIM</sequence>
<accession>A0ACC3AVT9</accession>
<reference evidence="1 2" key="1">
    <citation type="journal article" date="2023" name="ACS Omega">
        <title>Identification of the Neoaspergillic Acid Biosynthesis Gene Cluster by Establishing an In Vitro CRISPR-Ribonucleoprotein Genetic System in Aspergillus melleus.</title>
        <authorList>
            <person name="Yuan B."/>
            <person name="Grau M.F."/>
            <person name="Murata R.M."/>
            <person name="Torok T."/>
            <person name="Venkateswaran K."/>
            <person name="Stajich J.E."/>
            <person name="Wang C.C.C."/>
        </authorList>
    </citation>
    <scope>NUCLEOTIDE SEQUENCE [LARGE SCALE GENOMIC DNA]</scope>
    <source>
        <strain evidence="1 2">IMV 1140</strain>
    </source>
</reference>
<name>A0ACC3AVT9_9EURO</name>
<proteinExistence type="predicted"/>
<organism evidence="1 2">
    <name type="scientific">Aspergillus melleus</name>
    <dbReference type="NCBI Taxonomy" id="138277"/>
    <lineage>
        <taxon>Eukaryota</taxon>
        <taxon>Fungi</taxon>
        <taxon>Dikarya</taxon>
        <taxon>Ascomycota</taxon>
        <taxon>Pezizomycotina</taxon>
        <taxon>Eurotiomycetes</taxon>
        <taxon>Eurotiomycetidae</taxon>
        <taxon>Eurotiales</taxon>
        <taxon>Aspergillaceae</taxon>
        <taxon>Aspergillus</taxon>
        <taxon>Aspergillus subgen. Circumdati</taxon>
    </lineage>
</organism>
<dbReference type="Proteomes" id="UP001177260">
    <property type="component" value="Unassembled WGS sequence"/>
</dbReference>